<name>A0A6A3LMA3_9STRA</name>
<sequence length="61" mass="6786">MRTQSRGEVCVPRFRVCVNLGIEYVDGMKSGNDVVCFIKRFRAPLAHVQRQAAGHRASVAP</sequence>
<dbReference type="OrthoDB" id="10270507at2759"/>
<reference evidence="1 2" key="1">
    <citation type="submission" date="2018-09" db="EMBL/GenBank/DDBJ databases">
        <title>Genomic investigation of the strawberry pathogen Phytophthora fragariae indicates pathogenicity is determined by transcriptional variation in three key races.</title>
        <authorList>
            <person name="Adams T.M."/>
            <person name="Armitage A.D."/>
            <person name="Sobczyk M.K."/>
            <person name="Bates H.J."/>
            <person name="Dunwell J.M."/>
            <person name="Nellist C.F."/>
            <person name="Harrison R.J."/>
        </authorList>
    </citation>
    <scope>NUCLEOTIDE SEQUENCE [LARGE SCALE GENOMIC DNA]</scope>
    <source>
        <strain evidence="1 2">SCRP324</strain>
    </source>
</reference>
<dbReference type="EMBL" id="QXFU01000825">
    <property type="protein sequence ID" value="KAE9019315.1"/>
    <property type="molecule type" value="Genomic_DNA"/>
</dbReference>
<comment type="caution">
    <text evidence="1">The sequence shown here is derived from an EMBL/GenBank/DDBJ whole genome shotgun (WGS) entry which is preliminary data.</text>
</comment>
<accession>A0A6A3LMA3</accession>
<protein>
    <submittedName>
        <fullName evidence="1">Uncharacterized protein</fullName>
    </submittedName>
</protein>
<evidence type="ECO:0000313" key="1">
    <source>
        <dbReference type="EMBL" id="KAE9019315.1"/>
    </source>
</evidence>
<organism evidence="1 2">
    <name type="scientific">Phytophthora rubi</name>
    <dbReference type="NCBI Taxonomy" id="129364"/>
    <lineage>
        <taxon>Eukaryota</taxon>
        <taxon>Sar</taxon>
        <taxon>Stramenopiles</taxon>
        <taxon>Oomycota</taxon>
        <taxon>Peronosporomycetes</taxon>
        <taxon>Peronosporales</taxon>
        <taxon>Peronosporaceae</taxon>
        <taxon>Phytophthora</taxon>
    </lineage>
</organism>
<evidence type="ECO:0000313" key="2">
    <source>
        <dbReference type="Proteomes" id="UP000435112"/>
    </source>
</evidence>
<dbReference type="AlphaFoldDB" id="A0A6A3LMA3"/>
<proteinExistence type="predicted"/>
<dbReference type="Proteomes" id="UP000435112">
    <property type="component" value="Unassembled WGS sequence"/>
</dbReference>
<gene>
    <name evidence="1" type="ORF">PR002_g12850</name>
</gene>